<protein>
    <submittedName>
        <fullName evidence="1">Uncharacterized protein</fullName>
    </submittedName>
</protein>
<comment type="caution">
    <text evidence="1">The sequence shown here is derived from an EMBL/GenBank/DDBJ whole genome shotgun (WGS) entry which is preliminary data.</text>
</comment>
<proteinExistence type="predicted"/>
<gene>
    <name evidence="1" type="ORF">OHX15_24890</name>
</gene>
<keyword evidence="2" id="KW-1185">Reference proteome</keyword>
<accession>A0ACC6MNV7</accession>
<sequence>MRTLGIVAAAVAALVSAAAGLAAADPRNPLDVIEQLELAGYTVTVDRIGNAPIQDCVVTGLRNPQQITVPAVVIGGAGGAGGHGGRDDGEVVDVVVHQSISVSLDCAR</sequence>
<reference evidence="1 2" key="1">
    <citation type="journal article" date="2021" name="Chemosphere">
        <title>Bioballs carrying a syntrophic Rhodococcus and Mycolicibacterium consortium for simultaneous sorption and biodegradation of fuel oil in contaminated freshwater.</title>
        <authorList>
            <person name="Naloka K."/>
            <person name="Polrit D."/>
            <person name="Muangchinda C."/>
            <person name="Thoetkiattikul H."/>
            <person name="Pinyakong O."/>
        </authorList>
    </citation>
    <scope>NUCLEOTIDE SEQUENCE [LARGE SCALE GENOMIC DNA]</scope>
    <source>
        <strain evidence="1 2">J101</strain>
    </source>
</reference>
<evidence type="ECO:0000313" key="1">
    <source>
        <dbReference type="EMBL" id="MDZ5088644.1"/>
    </source>
</evidence>
<evidence type="ECO:0000313" key="2">
    <source>
        <dbReference type="Proteomes" id="UP001289645"/>
    </source>
</evidence>
<organism evidence="1 2">
    <name type="scientific">Mycolicibacterium parafortuitum</name>
    <name type="common">Mycobacterium parafortuitum</name>
    <dbReference type="NCBI Taxonomy" id="39692"/>
    <lineage>
        <taxon>Bacteria</taxon>
        <taxon>Bacillati</taxon>
        <taxon>Actinomycetota</taxon>
        <taxon>Actinomycetes</taxon>
        <taxon>Mycobacteriales</taxon>
        <taxon>Mycobacteriaceae</taxon>
        <taxon>Mycolicibacterium</taxon>
    </lineage>
</organism>
<name>A0ACC6MNV7_MYCPF</name>
<dbReference type="EMBL" id="JAOXLN010000036">
    <property type="protein sequence ID" value="MDZ5088644.1"/>
    <property type="molecule type" value="Genomic_DNA"/>
</dbReference>
<dbReference type="Proteomes" id="UP001289645">
    <property type="component" value="Unassembled WGS sequence"/>
</dbReference>